<keyword evidence="1 5" id="KW-0808">Transferase</keyword>
<feature type="binding site" evidence="5">
    <location>
        <position position="36"/>
    </location>
    <ligand>
        <name>AMP</name>
        <dbReference type="ChEBI" id="CHEBI:456215"/>
    </ligand>
</feature>
<dbReference type="FunFam" id="3.40.50.300:FF:000106">
    <property type="entry name" value="Adenylate kinase mitochondrial"/>
    <property type="match status" value="1"/>
</dbReference>
<dbReference type="UniPathway" id="UPA00588">
    <property type="reaction ID" value="UER00649"/>
</dbReference>
<comment type="function">
    <text evidence="5">Catalyzes the reversible transfer of the terminal phosphate group between ATP and AMP. Plays an important role in cellular energy homeostasis and in adenine nucleotide metabolism.</text>
</comment>
<evidence type="ECO:0000256" key="1">
    <source>
        <dbReference type="ARBA" id="ARBA00022679"/>
    </source>
</evidence>
<feature type="binding site" evidence="5">
    <location>
        <position position="150"/>
    </location>
    <ligand>
        <name>Zn(2+)</name>
        <dbReference type="ChEBI" id="CHEBI:29105"/>
        <note>structural</note>
    </ligand>
</feature>
<dbReference type="GO" id="GO:0004017">
    <property type="term" value="F:AMP kinase activity"/>
    <property type="evidence" value="ECO:0007669"/>
    <property type="project" value="UniProtKB-UniRule"/>
</dbReference>
<feature type="binding site" evidence="5">
    <location>
        <position position="153"/>
    </location>
    <ligand>
        <name>Zn(2+)</name>
        <dbReference type="ChEBI" id="CHEBI:29105"/>
        <note>structural</note>
    </ligand>
</feature>
<dbReference type="InterPro" id="IPR006259">
    <property type="entry name" value="Adenyl_kin_sub"/>
</dbReference>
<reference evidence="9 10" key="1">
    <citation type="journal article" date="2018" name="Genome Announc.">
        <title>Genome Sequence of Geothermobacter sp. HR-1 Iron Reducer from the Loihi Seamount.</title>
        <authorList>
            <person name="Smith H."/>
            <person name="Abuyen K."/>
            <person name="Tremblay J."/>
            <person name="Savalia P."/>
            <person name="Perez-Rodriguez I."/>
            <person name="Emerson D."/>
            <person name="Tully B."/>
            <person name="Amend J."/>
        </authorList>
    </citation>
    <scope>NUCLEOTIDE SEQUENCE [LARGE SCALE GENOMIC DNA]</scope>
    <source>
        <strain evidence="9 10">HR-1</strain>
    </source>
</reference>
<dbReference type="SUPFAM" id="SSF52540">
    <property type="entry name" value="P-loop containing nucleoside triphosphate hydrolases"/>
    <property type="match status" value="1"/>
</dbReference>
<dbReference type="Proteomes" id="UP000236340">
    <property type="component" value="Unassembled WGS sequence"/>
</dbReference>
<evidence type="ECO:0000256" key="7">
    <source>
        <dbReference type="RuleBase" id="RU003331"/>
    </source>
</evidence>
<dbReference type="GO" id="GO:0008270">
    <property type="term" value="F:zinc ion binding"/>
    <property type="evidence" value="ECO:0007669"/>
    <property type="project" value="UniProtKB-UniRule"/>
</dbReference>
<dbReference type="GO" id="GO:0044209">
    <property type="term" value="P:AMP salvage"/>
    <property type="evidence" value="ECO:0007669"/>
    <property type="project" value="UniProtKB-UniRule"/>
</dbReference>
<dbReference type="Pfam" id="PF00406">
    <property type="entry name" value="ADK"/>
    <property type="match status" value="1"/>
</dbReference>
<evidence type="ECO:0000256" key="3">
    <source>
        <dbReference type="ARBA" id="ARBA00022741"/>
    </source>
</evidence>
<proteinExistence type="inferred from homology"/>
<protein>
    <recommendedName>
        <fullName evidence="5 7">Adenylate kinase</fullName>
        <shortName evidence="5">AK</shortName>
        <ecNumber evidence="5 7">2.7.4.3</ecNumber>
    </recommendedName>
    <alternativeName>
        <fullName evidence="5">ATP-AMP transphosphorylase</fullName>
    </alternativeName>
    <alternativeName>
        <fullName evidence="5">ATP:AMP phosphotransferase</fullName>
    </alternativeName>
    <alternativeName>
        <fullName evidence="5">Adenylate monophosphate kinase</fullName>
    </alternativeName>
</protein>
<dbReference type="PRINTS" id="PR00094">
    <property type="entry name" value="ADENYLTKNASE"/>
</dbReference>
<dbReference type="EC" id="2.7.4.3" evidence="5 7"/>
<dbReference type="InterPro" id="IPR027417">
    <property type="entry name" value="P-loop_NTPase"/>
</dbReference>
<accession>A0A2K2HE73</accession>
<comment type="caution">
    <text evidence="5">Lacks conserved residue(s) required for the propagation of feature annotation.</text>
</comment>
<feature type="binding site" evidence="5">
    <location>
        <position position="171"/>
    </location>
    <ligand>
        <name>AMP</name>
        <dbReference type="ChEBI" id="CHEBI:456215"/>
    </ligand>
</feature>
<evidence type="ECO:0000256" key="4">
    <source>
        <dbReference type="ARBA" id="ARBA00022777"/>
    </source>
</evidence>
<dbReference type="GO" id="GO:0005524">
    <property type="term" value="F:ATP binding"/>
    <property type="evidence" value="ECO:0007669"/>
    <property type="project" value="UniProtKB-UniRule"/>
</dbReference>
<dbReference type="PROSITE" id="PS00113">
    <property type="entry name" value="ADENYLATE_KINASE"/>
    <property type="match status" value="1"/>
</dbReference>
<evidence type="ECO:0000313" key="9">
    <source>
        <dbReference type="EMBL" id="PNU21598.1"/>
    </source>
</evidence>
<dbReference type="InterPro" id="IPR000850">
    <property type="entry name" value="Adenylat/UMP-CMP_kin"/>
</dbReference>
<feature type="binding site" evidence="5">
    <location>
        <position position="133"/>
    </location>
    <ligand>
        <name>Zn(2+)</name>
        <dbReference type="ChEBI" id="CHEBI:29105"/>
        <note>structural</note>
    </ligand>
</feature>
<evidence type="ECO:0000313" key="10">
    <source>
        <dbReference type="Proteomes" id="UP000236340"/>
    </source>
</evidence>
<evidence type="ECO:0000256" key="6">
    <source>
        <dbReference type="RuleBase" id="RU003330"/>
    </source>
</evidence>
<comment type="caution">
    <text evidence="9">The sequence shown here is derived from an EMBL/GenBank/DDBJ whole genome shotgun (WGS) entry which is preliminary data.</text>
</comment>
<feature type="binding site" evidence="5">
    <location>
        <position position="31"/>
    </location>
    <ligand>
        <name>AMP</name>
        <dbReference type="ChEBI" id="CHEBI:456215"/>
    </ligand>
</feature>
<evidence type="ECO:0000256" key="2">
    <source>
        <dbReference type="ARBA" id="ARBA00022727"/>
    </source>
</evidence>
<dbReference type="InterPro" id="IPR033690">
    <property type="entry name" value="Adenylat_kinase_CS"/>
</dbReference>
<dbReference type="NCBIfam" id="NF001381">
    <property type="entry name" value="PRK00279.1-3"/>
    <property type="match status" value="1"/>
</dbReference>
<feature type="binding site" evidence="5">
    <location>
        <position position="199"/>
    </location>
    <ligand>
        <name>ATP</name>
        <dbReference type="ChEBI" id="CHEBI:30616"/>
    </ligand>
</feature>
<comment type="pathway">
    <text evidence="5">Purine metabolism; AMP biosynthesis via salvage pathway; AMP from ADP: step 1/1.</text>
</comment>
<dbReference type="RefSeq" id="WP_103114079.1">
    <property type="nucleotide sequence ID" value="NZ_PPFX01000002.1"/>
</dbReference>
<dbReference type="GO" id="GO:0005737">
    <property type="term" value="C:cytoplasm"/>
    <property type="evidence" value="ECO:0007669"/>
    <property type="project" value="UniProtKB-SubCell"/>
</dbReference>
<dbReference type="EMBL" id="PPFX01000002">
    <property type="protein sequence ID" value="PNU21598.1"/>
    <property type="molecule type" value="Genomic_DNA"/>
</dbReference>
<dbReference type="NCBIfam" id="NF011100">
    <property type="entry name" value="PRK14527.1"/>
    <property type="match status" value="1"/>
</dbReference>
<keyword evidence="5" id="KW-0479">Metal-binding</keyword>
<feature type="binding site" evidence="5">
    <location>
        <begin position="85"/>
        <end position="88"/>
    </location>
    <ligand>
        <name>AMP</name>
        <dbReference type="ChEBI" id="CHEBI:456215"/>
    </ligand>
</feature>
<evidence type="ECO:0000259" key="8">
    <source>
        <dbReference type="Pfam" id="PF05191"/>
    </source>
</evidence>
<feature type="region of interest" description="LID" evidence="5">
    <location>
        <begin position="126"/>
        <end position="163"/>
    </location>
</feature>
<dbReference type="Gene3D" id="3.40.50.300">
    <property type="entry name" value="P-loop containing nucleotide triphosphate hydrolases"/>
    <property type="match status" value="1"/>
</dbReference>
<feature type="binding site" evidence="5">
    <location>
        <position position="92"/>
    </location>
    <ligand>
        <name>AMP</name>
        <dbReference type="ChEBI" id="CHEBI:456215"/>
    </ligand>
</feature>
<feature type="binding site" evidence="5">
    <location>
        <position position="130"/>
    </location>
    <ligand>
        <name>Zn(2+)</name>
        <dbReference type="ChEBI" id="CHEBI:29105"/>
        <note>structural</note>
    </ligand>
</feature>
<keyword evidence="3 5" id="KW-0547">Nucleotide-binding</keyword>
<evidence type="ECO:0000256" key="5">
    <source>
        <dbReference type="HAMAP-Rule" id="MF_00235"/>
    </source>
</evidence>
<feature type="binding site" evidence="5">
    <location>
        <position position="127"/>
    </location>
    <ligand>
        <name>ATP</name>
        <dbReference type="ChEBI" id="CHEBI:30616"/>
    </ligand>
</feature>
<dbReference type="HAMAP" id="MF_00235">
    <property type="entry name" value="Adenylate_kinase_Adk"/>
    <property type="match status" value="1"/>
</dbReference>
<dbReference type="AlphaFoldDB" id="A0A2K2HE73"/>
<sequence length="215" mass="23116">MNLILLGPPGAGKGTQAKLLIEHFGIPQISTGDMLRAAVKAGTEMGLKAKACMDSGALVPDEVVIGIVRDRLQEADCEKGFILDGFPRTVPQADALKSTLAGLGKELQAVISLEVDIEALVERLTGRRTCRSCGQGFHLRFDPPGTAGVCDACGGELYQRDDDREETIRNRMKVYQEQTAPLVSYYQRDGLLAAIDGMQDIAVVQSDIRAALLEG</sequence>
<name>A0A2K2HE73_9BACT</name>
<comment type="domain">
    <text evidence="5">Consists of three domains, a large central CORE domain and two small peripheral domains, NMPbind and LID, which undergo movements during catalysis. The LID domain closes over the site of phosphoryl transfer upon ATP binding. Assembling and dissambling the active center during each catalytic cycle provides an effective means to prevent ATP hydrolysis. Some bacteria have evolved a zinc-coordinating structure that stabilizes the LID domain.</text>
</comment>
<keyword evidence="2 5" id="KW-0545">Nucleotide biosynthesis</keyword>
<feature type="domain" description="Adenylate kinase active site lid" evidence="8">
    <location>
        <begin position="127"/>
        <end position="162"/>
    </location>
</feature>
<keyword evidence="4 5" id="KW-0418">Kinase</keyword>
<comment type="subunit">
    <text evidence="5 7">Monomer.</text>
</comment>
<comment type="similarity">
    <text evidence="5 6">Belongs to the adenylate kinase family.</text>
</comment>
<keyword evidence="5" id="KW-0963">Cytoplasm</keyword>
<keyword evidence="5" id="KW-0862">Zinc</keyword>
<dbReference type="NCBIfam" id="TIGR01351">
    <property type="entry name" value="adk"/>
    <property type="match status" value="1"/>
</dbReference>
<dbReference type="InterPro" id="IPR007862">
    <property type="entry name" value="Adenylate_kinase_lid-dom"/>
</dbReference>
<feature type="binding site" evidence="5">
    <location>
        <begin position="57"/>
        <end position="59"/>
    </location>
    <ligand>
        <name>AMP</name>
        <dbReference type="ChEBI" id="CHEBI:456215"/>
    </ligand>
</feature>
<dbReference type="Pfam" id="PF05191">
    <property type="entry name" value="ADK_lid"/>
    <property type="match status" value="1"/>
</dbReference>
<dbReference type="NCBIfam" id="NF001380">
    <property type="entry name" value="PRK00279.1-2"/>
    <property type="match status" value="1"/>
</dbReference>
<feature type="binding site" evidence="5">
    <location>
        <begin position="10"/>
        <end position="15"/>
    </location>
    <ligand>
        <name>ATP</name>
        <dbReference type="ChEBI" id="CHEBI:30616"/>
    </ligand>
</feature>
<feature type="binding site" evidence="5">
    <location>
        <position position="160"/>
    </location>
    <ligand>
        <name>AMP</name>
        <dbReference type="ChEBI" id="CHEBI:456215"/>
    </ligand>
</feature>
<gene>
    <name evidence="5" type="primary">adk</name>
    <name evidence="9" type="ORF">C2E25_01675</name>
</gene>
<dbReference type="OrthoDB" id="9805030at2"/>
<dbReference type="PANTHER" id="PTHR23359">
    <property type="entry name" value="NUCLEOTIDE KINASE"/>
    <property type="match status" value="1"/>
</dbReference>
<comment type="subcellular location">
    <subcellularLocation>
        <location evidence="5 7">Cytoplasm</location>
    </subcellularLocation>
</comment>
<keyword evidence="5 7" id="KW-0067">ATP-binding</keyword>
<dbReference type="CDD" id="cd01428">
    <property type="entry name" value="ADK"/>
    <property type="match status" value="1"/>
</dbReference>
<feature type="region of interest" description="NMP" evidence="5">
    <location>
        <begin position="30"/>
        <end position="59"/>
    </location>
</feature>
<organism evidence="9 10">
    <name type="scientific">Geothermobacter hydrogeniphilus</name>
    <dbReference type="NCBI Taxonomy" id="1969733"/>
    <lineage>
        <taxon>Bacteria</taxon>
        <taxon>Pseudomonadati</taxon>
        <taxon>Thermodesulfobacteriota</taxon>
        <taxon>Desulfuromonadia</taxon>
        <taxon>Desulfuromonadales</taxon>
        <taxon>Geothermobacteraceae</taxon>
        <taxon>Geothermobacter</taxon>
    </lineage>
</organism>
<comment type="catalytic activity">
    <reaction evidence="5 7">
        <text>AMP + ATP = 2 ADP</text>
        <dbReference type="Rhea" id="RHEA:12973"/>
        <dbReference type="ChEBI" id="CHEBI:30616"/>
        <dbReference type="ChEBI" id="CHEBI:456215"/>
        <dbReference type="ChEBI" id="CHEBI:456216"/>
        <dbReference type="EC" id="2.7.4.3"/>
    </reaction>
</comment>